<evidence type="ECO:0000313" key="5">
    <source>
        <dbReference type="EMBL" id="MDC0684498.1"/>
    </source>
</evidence>
<evidence type="ECO:0000256" key="1">
    <source>
        <dbReference type="ARBA" id="ARBA00008138"/>
    </source>
</evidence>
<dbReference type="PANTHER" id="PTHR43619:SF2">
    <property type="entry name" value="S-ADENOSYL-L-METHIONINE-DEPENDENT METHYLTRANSFERASES SUPERFAMILY PROTEIN"/>
    <property type="match status" value="1"/>
</dbReference>
<keyword evidence="6" id="KW-1185">Reference proteome</keyword>
<evidence type="ECO:0000313" key="6">
    <source>
        <dbReference type="Proteomes" id="UP001217485"/>
    </source>
</evidence>
<sequence length="297" mass="32497">MRERRPSQTASTVALLRALADQGLTDVPGFEDPVAHRLLSRGWSAALALLARRLRSLDPAKRARALARLSAVPLRVMAIDIELERAVELGCRQVACLGAGLDTRAFRMKALSATRFFEIDHPATQAFKRRKAAGLSPLVEQLTYVPVNFERDALAACLSAAGHRPDEPTAWIWEGVVMYLSDDALRSTLRALADASAPGSVLLVNYMEPPASRRGQRVFHLLTWLWSEPLIGLRRREVMLAEVERAGFRVVRDTGAADWARQLGVPFAPSNPAANTRLLVAERPGPGAAPPPVRPPT</sequence>
<name>A0ABT5CEX9_9BACT</name>
<comment type="caution">
    <text evidence="5">The sequence shown here is derived from an EMBL/GenBank/DDBJ whole genome shotgun (WGS) entry which is preliminary data.</text>
</comment>
<dbReference type="RefSeq" id="WP_272102625.1">
    <property type="nucleotide sequence ID" value="NZ_JAQNDK010000005.1"/>
</dbReference>
<dbReference type="SUPFAM" id="SSF53335">
    <property type="entry name" value="S-adenosyl-L-methionine-dependent methyltransferases"/>
    <property type="match status" value="1"/>
</dbReference>
<dbReference type="Proteomes" id="UP001217485">
    <property type="component" value="Unassembled WGS sequence"/>
</dbReference>
<dbReference type="EMBL" id="JAQNDK010000005">
    <property type="protein sequence ID" value="MDC0684498.1"/>
    <property type="molecule type" value="Genomic_DNA"/>
</dbReference>
<proteinExistence type="inferred from homology"/>
<dbReference type="NCBIfam" id="TIGR00027">
    <property type="entry name" value="mthyl_TIGR00027"/>
    <property type="match status" value="1"/>
</dbReference>
<protein>
    <recommendedName>
        <fullName evidence="4">S-adenosyl-L-methionine-dependent methyltransferase</fullName>
        <ecNumber evidence="4">2.1.1.-</ecNumber>
    </recommendedName>
</protein>
<dbReference type="GO" id="GO:0032259">
    <property type="term" value="P:methylation"/>
    <property type="evidence" value="ECO:0007669"/>
    <property type="project" value="UniProtKB-KW"/>
</dbReference>
<reference evidence="5 6" key="1">
    <citation type="submission" date="2023-01" db="EMBL/GenBank/DDBJ databases">
        <title>Minimal conservation of predation-associated metabolite biosynthetic gene clusters underscores biosynthetic potential of Myxococcota including descriptions for ten novel species: Archangium lansinium sp. nov., Myxococcus landrumus sp. nov., Nannocystis bai.</title>
        <authorList>
            <person name="Ahearne A."/>
            <person name="Stevens C."/>
            <person name="Dowd S."/>
        </authorList>
    </citation>
    <scope>NUCLEOTIDE SEQUENCE [LARGE SCALE GENOMIC DNA]</scope>
    <source>
        <strain evidence="5 6">WIWO2</strain>
    </source>
</reference>
<comment type="similarity">
    <text evidence="1 4">Belongs to the UPF0677 family.</text>
</comment>
<keyword evidence="2 4" id="KW-0489">Methyltransferase</keyword>
<dbReference type="EC" id="2.1.1.-" evidence="4"/>
<gene>
    <name evidence="5" type="ORF">POL72_42655</name>
</gene>
<accession>A0ABT5CEX9</accession>
<evidence type="ECO:0000256" key="2">
    <source>
        <dbReference type="ARBA" id="ARBA00022603"/>
    </source>
</evidence>
<comment type="function">
    <text evidence="4">Exhibits S-adenosyl-L-methionine-dependent methyltransferase activity.</text>
</comment>
<evidence type="ECO:0000256" key="3">
    <source>
        <dbReference type="ARBA" id="ARBA00022679"/>
    </source>
</evidence>
<dbReference type="PANTHER" id="PTHR43619">
    <property type="entry name" value="S-ADENOSYL-L-METHIONINE-DEPENDENT METHYLTRANSFERASE YKTD-RELATED"/>
    <property type="match status" value="1"/>
</dbReference>
<organism evidence="5 6">
    <name type="scientific">Sorangium atrum</name>
    <dbReference type="NCBI Taxonomy" id="2995308"/>
    <lineage>
        <taxon>Bacteria</taxon>
        <taxon>Pseudomonadati</taxon>
        <taxon>Myxococcota</taxon>
        <taxon>Polyangia</taxon>
        <taxon>Polyangiales</taxon>
        <taxon>Polyangiaceae</taxon>
        <taxon>Sorangium</taxon>
    </lineage>
</organism>
<dbReference type="InterPro" id="IPR011610">
    <property type="entry name" value="SAM_mthyl_Trfase_ML2640-like"/>
</dbReference>
<keyword evidence="3" id="KW-0808">Transferase</keyword>
<dbReference type="InterPro" id="IPR007213">
    <property type="entry name" value="Ppm1/Ppm2/Tcmp"/>
</dbReference>
<evidence type="ECO:0000256" key="4">
    <source>
        <dbReference type="RuleBase" id="RU362030"/>
    </source>
</evidence>
<keyword evidence="4" id="KW-0949">S-adenosyl-L-methionine</keyword>
<dbReference type="Gene3D" id="3.40.50.150">
    <property type="entry name" value="Vaccinia Virus protein VP39"/>
    <property type="match status" value="1"/>
</dbReference>
<dbReference type="Pfam" id="PF04072">
    <property type="entry name" value="LCM"/>
    <property type="match status" value="1"/>
</dbReference>
<dbReference type="GO" id="GO:0008168">
    <property type="term" value="F:methyltransferase activity"/>
    <property type="evidence" value="ECO:0007669"/>
    <property type="project" value="UniProtKB-KW"/>
</dbReference>
<dbReference type="InterPro" id="IPR029063">
    <property type="entry name" value="SAM-dependent_MTases_sf"/>
</dbReference>